<evidence type="ECO:0008006" key="3">
    <source>
        <dbReference type="Google" id="ProtNLM"/>
    </source>
</evidence>
<dbReference type="Proteomes" id="UP000669239">
    <property type="component" value="Unassembled WGS sequence"/>
</dbReference>
<organism evidence="1 2">
    <name type="scientific">Enterocloster aldenensis</name>
    <dbReference type="NCBI Taxonomy" id="358742"/>
    <lineage>
        <taxon>Bacteria</taxon>
        <taxon>Bacillati</taxon>
        <taxon>Bacillota</taxon>
        <taxon>Clostridia</taxon>
        <taxon>Lachnospirales</taxon>
        <taxon>Lachnospiraceae</taxon>
        <taxon>Enterocloster</taxon>
    </lineage>
</organism>
<accession>A0ABX2HV19</accession>
<evidence type="ECO:0000313" key="2">
    <source>
        <dbReference type="Proteomes" id="UP000669239"/>
    </source>
</evidence>
<proteinExistence type="predicted"/>
<dbReference type="EMBL" id="JAAITT010000061">
    <property type="protein sequence ID" value="NSJ52225.1"/>
    <property type="molecule type" value="Genomic_DNA"/>
</dbReference>
<sequence length="463" mass="52676">MFLYPKSTTETLIESPMLTVTFNQKFTSVGLLFTFNMMSGDYCTRMRIKWYSDNSLLSDMEFYPDSVRYFCNNYVRGYNKLEITFLQTSKPIRPVFVTRIDYGIYRDFLDNELLERNCLQEINAISESISINTLNFTVRTTSNIPFDLQKKQKLTLYFNGELIGNFYLKNGARKNKTDYHMDAHDAVGVLDGNEFAGGIYTGQPVSEVLEKIFENEDFNYLLDESFSDIPLYGYIPYTTKRNALVYICFAIGAIADTSNYDGIVIYPQENALSGEFLPDEVFSGVTLEHSDIVTGIRLTVHTYKKSNEAQELYNDTLNGTAEIIFSEPYHSLDIAGGIIGQHGDNYAYITGTGGNVTLTGKRYNHLTTSILKENPDIVFNKNIREVTDATLVYSGNAQQVLDRVYAYYQRAENVVGDVLIGTKKLGQKVKIDTDYDGYRTGIIESYNYSFSPNEIKAEVKIHE</sequence>
<gene>
    <name evidence="1" type="ORF">G5B36_26590</name>
</gene>
<comment type="caution">
    <text evidence="1">The sequence shown here is derived from an EMBL/GenBank/DDBJ whole genome shotgun (WGS) entry which is preliminary data.</text>
</comment>
<evidence type="ECO:0000313" key="1">
    <source>
        <dbReference type="EMBL" id="NSJ52225.1"/>
    </source>
</evidence>
<protein>
    <recommendedName>
        <fullName evidence="3">Prophage tail endopeptidase domain-containing protein</fullName>
    </recommendedName>
</protein>
<keyword evidence="2" id="KW-1185">Reference proteome</keyword>
<reference evidence="1 2" key="1">
    <citation type="journal article" date="2020" name="Cell Host Microbe">
        <title>Functional and Genomic Variation between Human-Derived Isolates of Lachnospiraceae Reveals Inter- and Intra-Species Diversity.</title>
        <authorList>
            <person name="Sorbara M.T."/>
            <person name="Littmann E.R."/>
            <person name="Fontana E."/>
            <person name="Moody T.U."/>
            <person name="Kohout C.E."/>
            <person name="Gjonbalaj M."/>
            <person name="Eaton V."/>
            <person name="Seok R."/>
            <person name="Leiner I.M."/>
            <person name="Pamer E.G."/>
        </authorList>
    </citation>
    <scope>NUCLEOTIDE SEQUENCE [LARGE SCALE GENOMIC DNA]</scope>
    <source>
        <strain evidence="1 2">MSK.1.17</strain>
    </source>
</reference>
<name>A0ABX2HV19_9FIRM</name>